<proteinExistence type="predicted"/>
<feature type="compositionally biased region" description="Polar residues" evidence="1">
    <location>
        <begin position="28"/>
        <end position="43"/>
    </location>
</feature>
<evidence type="ECO:0000313" key="3">
    <source>
        <dbReference type="Proteomes" id="UP001141327"/>
    </source>
</evidence>
<keyword evidence="3" id="KW-1185">Reference proteome</keyword>
<sequence>METSEHLIPEVTSGNSSDSSDPSQTESVASINHSDHPSGTTTSISTERCCDIINALVACHNRYPNLRAGANPSFLICKLASVGLGKLNKLLEGGSVTDVISSRVLAKNVDKLGTWARLKFRDLLAQFSFTRALELLPTVILDTPVASLGARLGATTGPAAAAAVGEAPAATLPGGDVVAAGPTGGAWLWARYLSGARLQAFAGQLALALEGVAAAALSPEPDARARVDKALAGITDVSKAFSRQGRGGRGGGSRGKLSQAQRGATSNGGRPSACGRIDPYPLAVPGPVPAFGPPKTGPIAPFDEATISKIVRRLPNGGAGPSGLGPALLRKAAGLAPSIVPSLGLVEGVGGAGRGGDPGYPLGRAAGRPVP</sequence>
<feature type="compositionally biased region" description="Low complexity" evidence="1">
    <location>
        <begin position="13"/>
        <end position="27"/>
    </location>
</feature>
<evidence type="ECO:0000313" key="2">
    <source>
        <dbReference type="EMBL" id="KAJ4459698.1"/>
    </source>
</evidence>
<organism evidence="2 3">
    <name type="scientific">Paratrimastix pyriformis</name>
    <dbReference type="NCBI Taxonomy" id="342808"/>
    <lineage>
        <taxon>Eukaryota</taxon>
        <taxon>Metamonada</taxon>
        <taxon>Preaxostyla</taxon>
        <taxon>Paratrimastigidae</taxon>
        <taxon>Paratrimastix</taxon>
    </lineage>
</organism>
<dbReference type="EMBL" id="JAPMOS010000018">
    <property type="protein sequence ID" value="KAJ4459698.1"/>
    <property type="molecule type" value="Genomic_DNA"/>
</dbReference>
<feature type="compositionally biased region" description="Gly residues" evidence="1">
    <location>
        <begin position="245"/>
        <end position="254"/>
    </location>
</feature>
<name>A0ABQ8ULI8_9EUKA</name>
<protein>
    <submittedName>
        <fullName evidence="2">Uncharacterized protein</fullName>
    </submittedName>
</protein>
<feature type="compositionally biased region" description="Polar residues" evidence="1">
    <location>
        <begin position="256"/>
        <end position="269"/>
    </location>
</feature>
<feature type="region of interest" description="Disordered" evidence="1">
    <location>
        <begin position="241"/>
        <end position="273"/>
    </location>
</feature>
<evidence type="ECO:0000256" key="1">
    <source>
        <dbReference type="SAM" id="MobiDB-lite"/>
    </source>
</evidence>
<gene>
    <name evidence="2" type="ORF">PAPYR_4459</name>
</gene>
<dbReference type="Proteomes" id="UP001141327">
    <property type="component" value="Unassembled WGS sequence"/>
</dbReference>
<reference evidence="2" key="1">
    <citation type="journal article" date="2022" name="bioRxiv">
        <title>Genomics of Preaxostyla Flagellates Illuminates Evolutionary Transitions and the Path Towards Mitochondrial Loss.</title>
        <authorList>
            <person name="Novak L.V.F."/>
            <person name="Treitli S.C."/>
            <person name="Pyrih J."/>
            <person name="Halakuc P."/>
            <person name="Pipaliya S.V."/>
            <person name="Vacek V."/>
            <person name="Brzon O."/>
            <person name="Soukal P."/>
            <person name="Eme L."/>
            <person name="Dacks J.B."/>
            <person name="Karnkowska A."/>
            <person name="Elias M."/>
            <person name="Hampl V."/>
        </authorList>
    </citation>
    <scope>NUCLEOTIDE SEQUENCE</scope>
    <source>
        <strain evidence="2">RCP-MX</strain>
    </source>
</reference>
<feature type="region of interest" description="Disordered" evidence="1">
    <location>
        <begin position="350"/>
        <end position="371"/>
    </location>
</feature>
<comment type="caution">
    <text evidence="2">The sequence shown here is derived from an EMBL/GenBank/DDBJ whole genome shotgun (WGS) entry which is preliminary data.</text>
</comment>
<feature type="region of interest" description="Disordered" evidence="1">
    <location>
        <begin position="1"/>
        <end position="43"/>
    </location>
</feature>
<accession>A0ABQ8ULI8</accession>